<dbReference type="GO" id="GO:0005829">
    <property type="term" value="C:cytosol"/>
    <property type="evidence" value="ECO:0007669"/>
    <property type="project" value="TreeGrafter"/>
</dbReference>
<dbReference type="Gene3D" id="1.10.287.380">
    <property type="entry name" value="Valyl-tRNA synthetase, C-terminal domain"/>
    <property type="match status" value="1"/>
</dbReference>
<keyword evidence="3" id="KW-0436">Ligase</keyword>
<keyword evidence="5" id="KW-0067">ATP-binding</keyword>
<dbReference type="Proteomes" id="UP000789396">
    <property type="component" value="Unassembled WGS sequence"/>
</dbReference>
<evidence type="ECO:0000256" key="2">
    <source>
        <dbReference type="ARBA" id="ARBA00013169"/>
    </source>
</evidence>
<feature type="non-terminal residue" evidence="10">
    <location>
        <position position="182"/>
    </location>
</feature>
<keyword evidence="6" id="KW-0648">Protein biosynthesis</keyword>
<evidence type="ECO:0000256" key="1">
    <source>
        <dbReference type="ARBA" id="ARBA00005594"/>
    </source>
</evidence>
<accession>A0A9N9P6I6</accession>
<keyword evidence="11" id="KW-1185">Reference proteome</keyword>
<comment type="similarity">
    <text evidence="1">Belongs to the class-I aminoacyl-tRNA synthetase family.</text>
</comment>
<feature type="domain" description="Valyl-tRNA synthetase tRNA-binding arm" evidence="9">
    <location>
        <begin position="126"/>
        <end position="172"/>
    </location>
</feature>
<proteinExistence type="inferred from homology"/>
<dbReference type="AlphaFoldDB" id="A0A9N9P6I6"/>
<evidence type="ECO:0000256" key="5">
    <source>
        <dbReference type="ARBA" id="ARBA00022840"/>
    </source>
</evidence>
<dbReference type="OrthoDB" id="2384433at2759"/>
<keyword evidence="4" id="KW-0547">Nucleotide-binding</keyword>
<comment type="caution">
    <text evidence="10">The sequence shown here is derived from an EMBL/GenBank/DDBJ whole genome shotgun (WGS) entry which is preliminary data.</text>
</comment>
<dbReference type="GO" id="GO:0005524">
    <property type="term" value="F:ATP binding"/>
    <property type="evidence" value="ECO:0007669"/>
    <property type="project" value="UniProtKB-KW"/>
</dbReference>
<dbReference type="InterPro" id="IPR009080">
    <property type="entry name" value="tRNAsynth_Ia_anticodon-bd"/>
</dbReference>
<dbReference type="PANTHER" id="PTHR11946:SF109">
    <property type="entry name" value="VALINE--TRNA LIGASE"/>
    <property type="match status" value="1"/>
</dbReference>
<dbReference type="EC" id="6.1.1.9" evidence="2"/>
<name>A0A9N9P6I6_9GLOM</name>
<dbReference type="GO" id="GO:0006438">
    <property type="term" value="P:valyl-tRNA aminoacylation"/>
    <property type="evidence" value="ECO:0007669"/>
    <property type="project" value="InterPro"/>
</dbReference>
<organism evidence="10 11">
    <name type="scientific">Racocetra fulgida</name>
    <dbReference type="NCBI Taxonomy" id="60492"/>
    <lineage>
        <taxon>Eukaryota</taxon>
        <taxon>Fungi</taxon>
        <taxon>Fungi incertae sedis</taxon>
        <taxon>Mucoromycota</taxon>
        <taxon>Glomeromycotina</taxon>
        <taxon>Glomeromycetes</taxon>
        <taxon>Diversisporales</taxon>
        <taxon>Gigasporaceae</taxon>
        <taxon>Racocetra</taxon>
    </lineage>
</organism>
<keyword evidence="7" id="KW-0030">Aminoacyl-tRNA synthetase</keyword>
<evidence type="ECO:0000256" key="6">
    <source>
        <dbReference type="ARBA" id="ARBA00022917"/>
    </source>
</evidence>
<evidence type="ECO:0000256" key="7">
    <source>
        <dbReference type="ARBA" id="ARBA00023146"/>
    </source>
</evidence>
<dbReference type="InterPro" id="IPR019499">
    <property type="entry name" value="Val-tRNA_synth_tRNA-bd"/>
</dbReference>
<reference evidence="10" key="1">
    <citation type="submission" date="2021-06" db="EMBL/GenBank/DDBJ databases">
        <authorList>
            <person name="Kallberg Y."/>
            <person name="Tangrot J."/>
            <person name="Rosling A."/>
        </authorList>
    </citation>
    <scope>NUCLEOTIDE SEQUENCE</scope>
    <source>
        <strain evidence="10">IN212</strain>
    </source>
</reference>
<dbReference type="Pfam" id="PF10458">
    <property type="entry name" value="Val_tRNA-synt_C"/>
    <property type="match status" value="1"/>
</dbReference>
<gene>
    <name evidence="10" type="ORF">RFULGI_LOCUS16511</name>
</gene>
<dbReference type="SUPFAM" id="SSF47323">
    <property type="entry name" value="Anticodon-binding domain of a subclass of class I aminoacyl-tRNA synthetases"/>
    <property type="match status" value="1"/>
</dbReference>
<dbReference type="PANTHER" id="PTHR11946">
    <property type="entry name" value="VALYL-TRNA SYNTHETASES"/>
    <property type="match status" value="1"/>
</dbReference>
<evidence type="ECO:0000256" key="8">
    <source>
        <dbReference type="ARBA" id="ARBA00029936"/>
    </source>
</evidence>
<feature type="non-terminal residue" evidence="10">
    <location>
        <position position="1"/>
    </location>
</feature>
<evidence type="ECO:0000256" key="4">
    <source>
        <dbReference type="ARBA" id="ARBA00022741"/>
    </source>
</evidence>
<evidence type="ECO:0000313" key="10">
    <source>
        <dbReference type="EMBL" id="CAG8788523.1"/>
    </source>
</evidence>
<dbReference type="InterPro" id="IPR002303">
    <property type="entry name" value="Valyl-tRNA_ligase"/>
</dbReference>
<dbReference type="InterPro" id="IPR037118">
    <property type="entry name" value="Val-tRNA_synth_C_sf"/>
</dbReference>
<dbReference type="GO" id="GO:0004832">
    <property type="term" value="F:valine-tRNA ligase activity"/>
    <property type="evidence" value="ECO:0007669"/>
    <property type="project" value="UniProtKB-EC"/>
</dbReference>
<evidence type="ECO:0000259" key="9">
    <source>
        <dbReference type="Pfam" id="PF10458"/>
    </source>
</evidence>
<evidence type="ECO:0000313" key="11">
    <source>
        <dbReference type="Proteomes" id="UP000789396"/>
    </source>
</evidence>
<protein>
    <recommendedName>
        <fullName evidence="2">valine--tRNA ligase</fullName>
        <ecNumber evidence="2">6.1.1.9</ecNumber>
    </recommendedName>
    <alternativeName>
        <fullName evidence="8">Valyl-tRNA synthetase</fullName>
    </alternativeName>
</protein>
<dbReference type="EMBL" id="CAJVPZ010058933">
    <property type="protein sequence ID" value="CAG8788523.1"/>
    <property type="molecule type" value="Genomic_DNA"/>
</dbReference>
<sequence>ELYQRLPRRPNDDNPTIVKAKYPLEVSEYHNPHAEEQFDLVFSVVKAARSLIVEYNIRSNASLFIQVASDSLATLFTAQEQSIVTLVKGAKSVHVVQHDESIPAGCALSTVTDEINLLLLVKGFVDIDAEVAKFQSKLDKTTQALALLQKKIQIPDYESKVPRDVRDANEAKQYLGTDLHKF</sequence>
<evidence type="ECO:0000256" key="3">
    <source>
        <dbReference type="ARBA" id="ARBA00022598"/>
    </source>
</evidence>